<proteinExistence type="predicted"/>
<keyword evidence="1" id="KW-0812">Transmembrane</keyword>
<reference evidence="2" key="1">
    <citation type="submission" date="2017-04" db="EMBL/GenBank/DDBJ databases">
        <title>Unveiling RNA virosphere associated with marine microorganisms.</title>
        <authorList>
            <person name="Urayama S."/>
            <person name="Takaki Y."/>
            <person name="Nishi S."/>
            <person name="Yoshida Y."/>
            <person name="Deguchi S."/>
            <person name="Takai K."/>
            <person name="Nunoura T."/>
        </authorList>
    </citation>
    <scope>NUCLEOTIDE SEQUENCE</scope>
</reference>
<dbReference type="AlphaFoldDB" id="A0A2V0RIB9"/>
<dbReference type="EMBL" id="BDQA01000444">
    <property type="protein sequence ID" value="GBH21915.1"/>
    <property type="molecule type" value="Genomic_RNA"/>
</dbReference>
<name>A0A2V0RIB9_9ZZZZ</name>
<feature type="transmembrane region" description="Helical" evidence="1">
    <location>
        <begin position="12"/>
        <end position="31"/>
    </location>
</feature>
<keyword evidence="1" id="KW-0472">Membrane</keyword>
<evidence type="ECO:0000256" key="1">
    <source>
        <dbReference type="SAM" id="Phobius"/>
    </source>
</evidence>
<comment type="caution">
    <text evidence="2">The sequence shown here is derived from an EMBL/GenBank/DDBJ whole genome shotgun (WGS) entry which is preliminary data.</text>
</comment>
<accession>A0A2V0RIB9</accession>
<organism evidence="2">
    <name type="scientific">viral metagenome</name>
    <dbReference type="NCBI Taxonomy" id="1070528"/>
    <lineage>
        <taxon>unclassified sequences</taxon>
        <taxon>metagenomes</taxon>
        <taxon>organismal metagenomes</taxon>
    </lineage>
</organism>
<sequence>MTPIYEQQTLINWFLLLMTNPFLHFYLELMAADVKTRKNRIDSMRIAHGLILFVAVASADKDRSTEELALLASDVVNRSKEILTLDHLTFSQHLFTIVILMTKLRSL</sequence>
<evidence type="ECO:0000313" key="2">
    <source>
        <dbReference type="EMBL" id="GBH21915.1"/>
    </source>
</evidence>
<keyword evidence="1" id="KW-1133">Transmembrane helix</keyword>
<protein>
    <submittedName>
        <fullName evidence="2">Uncharacterized protein</fullName>
    </submittedName>
</protein>